<dbReference type="Proteomes" id="UP000199423">
    <property type="component" value="Unassembled WGS sequence"/>
</dbReference>
<dbReference type="InterPro" id="IPR036390">
    <property type="entry name" value="WH_DNA-bd_sf"/>
</dbReference>
<dbReference type="AlphaFoldDB" id="A0A1I7NGU5"/>
<gene>
    <name evidence="3" type="ORF">SAMN04488557_2143</name>
</gene>
<name>A0A1I7NGU5_9HYPH</name>
<dbReference type="EMBL" id="FPCH01000002">
    <property type="protein sequence ID" value="SFV33885.1"/>
    <property type="molecule type" value="Genomic_DNA"/>
</dbReference>
<dbReference type="Gene3D" id="1.10.10.10">
    <property type="entry name" value="Winged helix-like DNA-binding domain superfamily/Winged helix DNA-binding domain"/>
    <property type="match status" value="1"/>
</dbReference>
<evidence type="ECO:0000259" key="2">
    <source>
        <dbReference type="Pfam" id="PF21906"/>
    </source>
</evidence>
<keyword evidence="4" id="KW-1185">Reference proteome</keyword>
<organism evidence="3 4">
    <name type="scientific">Hyphomicrobium facile</name>
    <dbReference type="NCBI Taxonomy" id="51670"/>
    <lineage>
        <taxon>Bacteria</taxon>
        <taxon>Pseudomonadati</taxon>
        <taxon>Pseudomonadota</taxon>
        <taxon>Alphaproteobacteria</taxon>
        <taxon>Hyphomicrobiales</taxon>
        <taxon>Hyphomicrobiaceae</taxon>
        <taxon>Hyphomicrobium</taxon>
    </lineage>
</organism>
<dbReference type="SUPFAM" id="SSF46785">
    <property type="entry name" value="Winged helix' DNA-binding domain"/>
    <property type="match status" value="1"/>
</dbReference>
<dbReference type="Pfam" id="PF21906">
    <property type="entry name" value="WHD_NrtR"/>
    <property type="match status" value="1"/>
</dbReference>
<feature type="region of interest" description="Disordered" evidence="1">
    <location>
        <begin position="1"/>
        <end position="27"/>
    </location>
</feature>
<dbReference type="InterPro" id="IPR036388">
    <property type="entry name" value="WH-like_DNA-bd_sf"/>
</dbReference>
<dbReference type="OrthoDB" id="9786141at2"/>
<dbReference type="InterPro" id="IPR054105">
    <property type="entry name" value="WHD_NrtR"/>
</dbReference>
<dbReference type="InterPro" id="IPR011213">
    <property type="entry name" value="NMN_biosyn"/>
</dbReference>
<proteinExistence type="predicted"/>
<sequence>MNMELSGRRKPTPEKSQLAPEDDHELEPSLGIGLNAAIVAVSDNEPVALVVRGDPDSMGATDVLPFGPFNPREHRTLESGLRAWVQDQTGLDLGYAEQLYTFADRGRHATPGDAAPNYVSIGYLALTQAVGHHGLTNGLWRSWYQYFPWEDWRRGRPEIIARDIEPRLKAWAEKPALTTTGTQPSIARGDRARICFGLDGTAWDEEKVLERFELLYEAGLADEAARDGRNGADEWTDRPKLGLPMQADHRRILATAISRTRAKIKYRPVVFELMPDEFTLYELQKTVEAILGPHLHKQNFRRLVEGAGLVEPTGEVKTRTGGRPAKLFRFRREVLLERPAPGVRVSAPPSRS</sequence>
<dbReference type="InterPro" id="IPR015797">
    <property type="entry name" value="NUDIX_hydrolase-like_dom_sf"/>
</dbReference>
<protein>
    <submittedName>
        <fullName evidence="3">Uncharacterized conserved protein</fullName>
    </submittedName>
</protein>
<accession>A0A1I7NGU5</accession>
<dbReference type="STRING" id="51670.SAMN04488557_2143"/>
<feature type="domain" description="NrtR DNA-binding winged helix" evidence="2">
    <location>
        <begin position="270"/>
        <end position="330"/>
    </location>
</feature>
<dbReference type="PIRSF" id="PIRSF019423">
    <property type="entry name" value="NMN_biosyn"/>
    <property type="match status" value="1"/>
</dbReference>
<reference evidence="4" key="1">
    <citation type="submission" date="2016-10" db="EMBL/GenBank/DDBJ databases">
        <authorList>
            <person name="Varghese N."/>
            <person name="Submissions S."/>
        </authorList>
    </citation>
    <scope>NUCLEOTIDE SEQUENCE [LARGE SCALE GENOMIC DNA]</scope>
    <source>
        <strain evidence="4">DSM 1565</strain>
    </source>
</reference>
<dbReference type="FunFam" id="1.10.10.10:FF:000611">
    <property type="entry name" value="Transcriptional repressor of nicotinamide riboside utilization NrtR"/>
    <property type="match status" value="1"/>
</dbReference>
<evidence type="ECO:0000313" key="4">
    <source>
        <dbReference type="Proteomes" id="UP000199423"/>
    </source>
</evidence>
<dbReference type="SUPFAM" id="SSF55811">
    <property type="entry name" value="Nudix"/>
    <property type="match status" value="1"/>
</dbReference>
<dbReference type="RefSeq" id="WP_092868171.1">
    <property type="nucleotide sequence ID" value="NZ_FPCH01000002.1"/>
</dbReference>
<evidence type="ECO:0000313" key="3">
    <source>
        <dbReference type="EMBL" id="SFV33885.1"/>
    </source>
</evidence>
<evidence type="ECO:0000256" key="1">
    <source>
        <dbReference type="SAM" id="MobiDB-lite"/>
    </source>
</evidence>